<evidence type="ECO:0000256" key="1">
    <source>
        <dbReference type="SAM" id="MobiDB-lite"/>
    </source>
</evidence>
<dbReference type="PANTHER" id="PTHR12854">
    <property type="entry name" value="ATAXIN 2-RELATED"/>
    <property type="match status" value="1"/>
</dbReference>
<dbReference type="Pfam" id="PF06741">
    <property type="entry name" value="LsmAD"/>
    <property type="match status" value="1"/>
</dbReference>
<dbReference type="PANTHER" id="PTHR12854:SF7">
    <property type="entry name" value="ATAXIN-2 HOMOLOG"/>
    <property type="match status" value="1"/>
</dbReference>
<dbReference type="InterPro" id="IPR025852">
    <property type="entry name" value="SM_dom_ATX"/>
</dbReference>
<reference evidence="4 5" key="2">
    <citation type="journal article" date="2012" name="Open Biol.">
        <title>Characteristics of nucleosomes and linker DNA regions on the genome of the basidiomycete Mixia osmundae revealed by mono- and dinucleosome mapping.</title>
        <authorList>
            <person name="Nishida H."/>
            <person name="Kondo S."/>
            <person name="Matsumoto T."/>
            <person name="Suzuki Y."/>
            <person name="Yoshikawa H."/>
            <person name="Taylor T.D."/>
            <person name="Sugiyama J."/>
        </authorList>
    </citation>
    <scope>NUCLEOTIDE SEQUENCE [LARGE SCALE GENOMIC DNA]</scope>
    <source>
        <strain evidence="5">CBS 9802 / IAM 14324 / JCM 22182 / KY 12970</strain>
    </source>
</reference>
<dbReference type="GO" id="GO:0016872">
    <property type="term" value="F:intramolecular lyase activity"/>
    <property type="evidence" value="ECO:0007669"/>
    <property type="project" value="InterPro"/>
</dbReference>
<sequence length="1187" mass="125985">MSTVRCLCQLRSRRVYNDLRTSSRLLPRARRAQHTAAKPRPDRRDELRLRRVTQIFGYGVLATCVGLAWSFREDWMHAARADFTPEPAGSASAAPKTRIDPDTSLAFPLSLEPKSIQPASPLVLVGLGVRTVSFLSVRVYTAGLYAEERLLRNLSKLQGFSEPSFGKDTIVRPSRDINALEGEALIASLLDEPVDFVVRIVPTRNTDGSHMRDGFFRSIQARLKLAERSGRIDEATADNVSASLNELKSLFPVGKIAKGNELLLIRRGTDGALLVEYEGNASTLQNPWISKQLLLAYFADQPISAKAKDSFAQGLVDAVLNGLQLAGHSQQPAKVAVKGPCLTASLKHQRTISSMERPPRQAQAQLGVAVTSGQMGHFGPSSGQARLASESGGNTAKPPSNWRKASNQTQQPAQQRQASAAQPGTASSNGTATDRNKWNGPSNSGQGSQRAKSPSVSMQPKQENRSNPQGATGPAQNGSAPLASLGPTPAALGIMADRLDFIVKALIGSRVVATIPSGVAYEGILSASTTMDSGELTVVLTRAHSVEAGSQETMKSLLSIAASDLVDLKAAAPVDLHAISAAAFPTGAANGDSFRTDADISGTPTSAGDGRALQKWSGAGDEDGSLESAALLSPTKGKWDQFEVNEKLFGAKTDFDEEIYTTKLDRSGKDFKDKERRAARLAQDILSSTSSNAHVQEERNVVTQGDALDEEDKYSGVIRGPNAYIPPSARKASAAAGPPAARESPSVSPSVSKTPLPTPGMSNSAASLALMQHVGAMRDSGATREPSSVSETIVRDQFREFVGSEKERMQRKKDAQAKKVKEIQIAELREFSTGFKLRTPFPAELAPLVGKSPKASDRPMPSSTAVSPNDSVTPLRATLEARPTSSSAPRPPPSISRYSIVPPIPPFNPAKAAAARSAAAGGLPASASTSAIARAASPGAVQPATVKAPSPSLTPAPATSTSKINPKAPAFRPNANAAVFTPGASTSALNKSPLRKPAVLPPSDPFFGNKPIKKTKPIYVKEDFHPFKAGPPAEARNTPPAWEYSGKPYRQFLPALPYASQGPSQANSADGDSMPTPLMQPMPGPGFPVYQHYPPQFQRFASGAPPQMQHLPPQMHFMPQQHFGPMQFVPQVAMGSPGPAMYTPAMSPVPRGRGPPVQPQGQPFIYQGPPGGLAPQQFAAMDAQRPQ</sequence>
<evidence type="ECO:0000313" key="4">
    <source>
        <dbReference type="EMBL" id="GAA96773.1"/>
    </source>
</evidence>
<feature type="region of interest" description="Disordered" evidence="1">
    <location>
        <begin position="1143"/>
        <end position="1187"/>
    </location>
</feature>
<dbReference type="Proteomes" id="UP000009131">
    <property type="component" value="Unassembled WGS sequence"/>
</dbReference>
<evidence type="ECO:0000259" key="3">
    <source>
        <dbReference type="SMART" id="SM01272"/>
    </source>
</evidence>
<evidence type="ECO:0000313" key="5">
    <source>
        <dbReference type="Proteomes" id="UP000009131"/>
    </source>
</evidence>
<keyword evidence="2" id="KW-1133">Transmembrane helix</keyword>
<dbReference type="InterPro" id="IPR016088">
    <property type="entry name" value="Chalcone_isomerase_3-sand"/>
</dbReference>
<protein>
    <recommendedName>
        <fullName evidence="3">LsmAD domain-containing protein</fullName>
    </recommendedName>
</protein>
<feature type="domain" description="LsmAD" evidence="3">
    <location>
        <begin position="649"/>
        <end position="720"/>
    </location>
</feature>
<dbReference type="OrthoDB" id="18193at2759"/>
<dbReference type="GO" id="GO:0003729">
    <property type="term" value="F:mRNA binding"/>
    <property type="evidence" value="ECO:0007669"/>
    <property type="project" value="TreeGrafter"/>
</dbReference>
<keyword evidence="2" id="KW-0472">Membrane</keyword>
<dbReference type="GO" id="GO:0034063">
    <property type="term" value="P:stress granule assembly"/>
    <property type="evidence" value="ECO:0007669"/>
    <property type="project" value="TreeGrafter"/>
</dbReference>
<feature type="compositionally biased region" description="Low complexity" evidence="1">
    <location>
        <begin position="405"/>
        <end position="423"/>
    </location>
</feature>
<feature type="region of interest" description="Disordered" evidence="1">
    <location>
        <begin position="595"/>
        <end position="626"/>
    </location>
</feature>
<dbReference type="SUPFAM" id="SSF54626">
    <property type="entry name" value="Chalcone isomerase"/>
    <property type="match status" value="1"/>
</dbReference>
<comment type="caution">
    <text evidence="4">The sequence shown here is derived from an EMBL/GenBank/DDBJ whole genome shotgun (WGS) entry which is preliminary data.</text>
</comment>
<dbReference type="GO" id="GO:0010494">
    <property type="term" value="C:cytoplasmic stress granule"/>
    <property type="evidence" value="ECO:0007669"/>
    <property type="project" value="TreeGrafter"/>
</dbReference>
<feature type="compositionally biased region" description="Low complexity" evidence="1">
    <location>
        <begin position="948"/>
        <end position="962"/>
    </location>
</feature>
<feature type="compositionally biased region" description="Low complexity" evidence="1">
    <location>
        <begin position="728"/>
        <end position="755"/>
    </location>
</feature>
<feature type="compositionally biased region" description="Polar residues" evidence="1">
    <location>
        <begin position="424"/>
        <end position="479"/>
    </location>
</feature>
<dbReference type="Gene3D" id="3.50.70.10">
    <property type="match status" value="1"/>
</dbReference>
<feature type="compositionally biased region" description="Low complexity" evidence="1">
    <location>
        <begin position="1148"/>
        <end position="1163"/>
    </location>
</feature>
<dbReference type="InterPro" id="IPR009604">
    <property type="entry name" value="LsmAD_domain"/>
</dbReference>
<proteinExistence type="predicted"/>
<dbReference type="STRING" id="764103.G7E1R3"/>
<dbReference type="SMART" id="SM01272">
    <property type="entry name" value="LsmAD"/>
    <property type="match status" value="1"/>
</dbReference>
<feature type="compositionally biased region" description="Polar residues" evidence="1">
    <location>
        <begin position="861"/>
        <end position="872"/>
    </location>
</feature>
<dbReference type="Pfam" id="PF16035">
    <property type="entry name" value="Chalcone_2"/>
    <property type="match status" value="1"/>
</dbReference>
<reference evidence="4 5" key="1">
    <citation type="journal article" date="2011" name="J. Gen. Appl. Microbiol.">
        <title>Draft genome sequencing of the enigmatic basidiomycete Mixia osmundae.</title>
        <authorList>
            <person name="Nishida H."/>
            <person name="Nagatsuka Y."/>
            <person name="Sugiyama J."/>
        </authorList>
    </citation>
    <scope>NUCLEOTIDE SEQUENCE [LARGE SCALE GENOMIC DNA]</scope>
    <source>
        <strain evidence="5">CBS 9802 / IAM 14324 / JCM 22182 / KY 12970</strain>
    </source>
</reference>
<organism evidence="4 5">
    <name type="scientific">Mixia osmundae (strain CBS 9802 / IAM 14324 / JCM 22182 / KY 12970)</name>
    <dbReference type="NCBI Taxonomy" id="764103"/>
    <lineage>
        <taxon>Eukaryota</taxon>
        <taxon>Fungi</taxon>
        <taxon>Dikarya</taxon>
        <taxon>Basidiomycota</taxon>
        <taxon>Pucciniomycotina</taxon>
        <taxon>Mixiomycetes</taxon>
        <taxon>Mixiales</taxon>
        <taxon>Mixiaceae</taxon>
        <taxon>Mixia</taxon>
    </lineage>
</organism>
<dbReference type="InterPro" id="IPR045117">
    <property type="entry name" value="ATXN2-like"/>
</dbReference>
<feature type="region of interest" description="Disordered" evidence="1">
    <location>
        <begin position="942"/>
        <end position="970"/>
    </location>
</feature>
<accession>G7E1R3</accession>
<dbReference type="EMBL" id="BABT02000106">
    <property type="protein sequence ID" value="GAA96773.1"/>
    <property type="molecule type" value="Genomic_DNA"/>
</dbReference>
<dbReference type="Pfam" id="PF14438">
    <property type="entry name" value="SM-ATX"/>
    <property type="match status" value="1"/>
</dbReference>
<feature type="region of interest" description="Disordered" evidence="1">
    <location>
        <begin position="986"/>
        <end position="1007"/>
    </location>
</feature>
<dbReference type="InterPro" id="IPR016087">
    <property type="entry name" value="Chalcone_isomerase"/>
</dbReference>
<dbReference type="eggNOG" id="KOG2375">
    <property type="taxonomic scope" value="Eukaryota"/>
</dbReference>
<gene>
    <name evidence="4" type="primary">Mo03444</name>
    <name evidence="4" type="ORF">E5Q_03444</name>
</gene>
<feature type="transmembrane region" description="Helical" evidence="2">
    <location>
        <begin position="52"/>
        <end position="71"/>
    </location>
</feature>
<name>G7E1R3_MIXOS</name>
<keyword evidence="2" id="KW-0812">Transmembrane</keyword>
<dbReference type="InParanoid" id="G7E1R3"/>
<dbReference type="InterPro" id="IPR036298">
    <property type="entry name" value="Chalcone_isomerase_sf"/>
</dbReference>
<dbReference type="AlphaFoldDB" id="G7E1R3"/>
<dbReference type="HOGENOM" id="CLU_272500_0_0_1"/>
<feature type="region of interest" description="Disordered" evidence="1">
    <location>
        <begin position="728"/>
        <end position="763"/>
    </location>
</feature>
<keyword evidence="5" id="KW-1185">Reference proteome</keyword>
<evidence type="ECO:0000256" key="2">
    <source>
        <dbReference type="SAM" id="Phobius"/>
    </source>
</evidence>
<feature type="region of interest" description="Disordered" evidence="1">
    <location>
        <begin position="373"/>
        <end position="484"/>
    </location>
</feature>
<feature type="region of interest" description="Disordered" evidence="1">
    <location>
        <begin position="848"/>
        <end position="900"/>
    </location>
</feature>